<reference evidence="3" key="1">
    <citation type="submission" date="2013-09" db="EMBL/GenBank/DDBJ databases">
        <title>Corchorus olitorius genome sequencing.</title>
        <authorList>
            <person name="Alam M."/>
            <person name="Haque M.S."/>
            <person name="Islam M.S."/>
            <person name="Emdad E.M."/>
            <person name="Islam M.M."/>
            <person name="Ahmed B."/>
            <person name="Halim A."/>
            <person name="Hossen Q.M.M."/>
            <person name="Hossain M.Z."/>
            <person name="Ahmed R."/>
            <person name="Khan M.M."/>
            <person name="Islam R."/>
            <person name="Rashid M.M."/>
            <person name="Khan S.A."/>
            <person name="Rahman M.S."/>
            <person name="Alam M."/>
            <person name="Yahiya A.S."/>
            <person name="Khan M.S."/>
            <person name="Azam M.S."/>
            <person name="Haque T."/>
            <person name="Lashkar M.Z.H."/>
            <person name="Akhand A.I."/>
            <person name="Morshed G."/>
            <person name="Roy S."/>
            <person name="Uddin K.S."/>
            <person name="Rabeya T."/>
            <person name="Hossain A.S."/>
            <person name="Chowdhury A."/>
            <person name="Snigdha A.R."/>
            <person name="Mortoza M.S."/>
            <person name="Matin S.A."/>
            <person name="Hoque S.M.E."/>
            <person name="Islam M.K."/>
            <person name="Roy D.K."/>
            <person name="Haider R."/>
            <person name="Moosa M.M."/>
            <person name="Elias S.M."/>
            <person name="Hasan A.M."/>
            <person name="Jahan S."/>
            <person name="Shafiuddin M."/>
            <person name="Mahmood N."/>
            <person name="Shommy N.S."/>
        </authorList>
    </citation>
    <scope>NUCLEOTIDE SEQUENCE [LARGE SCALE GENOMIC DNA]</scope>
    <source>
        <strain evidence="3">cv. O-4</strain>
    </source>
</reference>
<name>A0A1R3KL30_9ROSI</name>
<dbReference type="EMBL" id="AWUE01023632">
    <property type="protein sequence ID" value="OMO53192.1"/>
    <property type="molecule type" value="Genomic_DNA"/>
</dbReference>
<dbReference type="EMBL" id="AWUE01013041">
    <property type="protein sequence ID" value="OMP07795.1"/>
    <property type="molecule type" value="Genomic_DNA"/>
</dbReference>
<comment type="caution">
    <text evidence="2">The sequence shown here is derived from an EMBL/GenBank/DDBJ whole genome shotgun (WGS) entry which is preliminary data.</text>
</comment>
<evidence type="ECO:0000313" key="3">
    <source>
        <dbReference type="Proteomes" id="UP000187203"/>
    </source>
</evidence>
<protein>
    <submittedName>
        <fullName evidence="2">Uncharacterized protein</fullName>
    </submittedName>
</protein>
<reference evidence="2" key="2">
    <citation type="submission" date="2013-09" db="EMBL/GenBank/DDBJ databases">
        <authorList>
            <person name="Alam M."/>
            <person name="Haque M.S."/>
            <person name="Islam M.S."/>
            <person name="Emdad E.M."/>
            <person name="Islam M.M."/>
            <person name="Ahmed B."/>
            <person name="Halim A."/>
            <person name="Hossen Q.M.M."/>
            <person name="Hossain M.Z."/>
            <person name="Ahmed R."/>
            <person name="Khan M.M."/>
            <person name="Islam R."/>
            <person name="Rashid M.M."/>
            <person name="Khan S.A."/>
            <person name="Rahman M.S."/>
            <person name="Alam M."/>
            <person name="Yahiya A.S."/>
            <person name="Khan M.S."/>
            <person name="Azam M.S."/>
            <person name="Haque T."/>
            <person name="Lashkar M.Z.H."/>
            <person name="Akhand A.I."/>
            <person name="Morshed G."/>
            <person name="Roy S."/>
            <person name="Uddin K.S."/>
            <person name="Rabeya T."/>
            <person name="Hossain A.S."/>
            <person name="Chowdhury A."/>
            <person name="Snigdha A.R."/>
            <person name="Mortoza M.S."/>
            <person name="Matin S.A."/>
            <person name="Hoque S.M.E."/>
            <person name="Islam M.K."/>
            <person name="Roy D.K."/>
            <person name="Haider R."/>
            <person name="Moosa M.M."/>
            <person name="Elias S.M."/>
            <person name="Hasan A.M."/>
            <person name="Jahan S."/>
            <person name="Shafiuddin M."/>
            <person name="Mahmood N."/>
            <person name="Shommy N.S."/>
        </authorList>
    </citation>
    <scope>NUCLEOTIDE SEQUENCE</scope>
    <source>
        <tissue evidence="2">Whole seedlings</tissue>
    </source>
</reference>
<proteinExistence type="predicted"/>
<organism evidence="2 3">
    <name type="scientific">Corchorus olitorius</name>
    <dbReference type="NCBI Taxonomy" id="93759"/>
    <lineage>
        <taxon>Eukaryota</taxon>
        <taxon>Viridiplantae</taxon>
        <taxon>Streptophyta</taxon>
        <taxon>Embryophyta</taxon>
        <taxon>Tracheophyta</taxon>
        <taxon>Spermatophyta</taxon>
        <taxon>Magnoliopsida</taxon>
        <taxon>eudicotyledons</taxon>
        <taxon>Gunneridae</taxon>
        <taxon>Pentapetalae</taxon>
        <taxon>rosids</taxon>
        <taxon>malvids</taxon>
        <taxon>Malvales</taxon>
        <taxon>Malvaceae</taxon>
        <taxon>Grewioideae</taxon>
        <taxon>Apeibeae</taxon>
        <taxon>Corchorus</taxon>
    </lineage>
</organism>
<sequence>MSGNALRNPLIPDLATVLRDFASISLDLTVTEPNFHLPISEFNRPIGHVFGYVLPQPVLFIPFSMD</sequence>
<evidence type="ECO:0000313" key="1">
    <source>
        <dbReference type="EMBL" id="OMO53192.1"/>
    </source>
</evidence>
<evidence type="ECO:0000313" key="2">
    <source>
        <dbReference type="EMBL" id="OMP07795.1"/>
    </source>
</evidence>
<dbReference type="Proteomes" id="UP000187203">
    <property type="component" value="Unassembled WGS sequence"/>
</dbReference>
<keyword evidence="3" id="KW-1185">Reference proteome</keyword>
<gene>
    <name evidence="2" type="ORF">COLO4_07037</name>
    <name evidence="1" type="ORF">COLO4_36818</name>
</gene>
<accession>A0A1R3KL30</accession>
<dbReference type="AlphaFoldDB" id="A0A1R3KL30"/>
<reference evidence="2" key="3">
    <citation type="journal article" date="2017" name="Nat. Plants">
        <title>Comparative genomics of two jute species and insight into fibre biogenesis.</title>
        <authorList>
            <person name="Islam M.S."/>
            <person name="Saito J.A."/>
            <person name="Emdad E.M."/>
            <person name="Ahmed B."/>
            <person name="Islam M.M."/>
            <person name="Halim A."/>
            <person name="Hossen Q.M."/>
            <person name="Hossain M.Z."/>
            <person name="Ahmed R."/>
            <person name="Hossain M.S."/>
            <person name="Kabir S.M."/>
            <person name="Khan M.S."/>
            <person name="Khan M.M."/>
            <person name="Hasan R."/>
            <person name="Aktar N."/>
            <person name="Honi U."/>
            <person name="Islam R."/>
            <person name="Rashid M.M."/>
            <person name="Wan X."/>
            <person name="Hou S."/>
            <person name="Haque T."/>
            <person name="Azam M.S."/>
            <person name="Moosa M.M."/>
            <person name="Elias S.M."/>
            <person name="Hasan A.M."/>
            <person name="Mahmood N."/>
            <person name="Shafiuddin M."/>
            <person name="Shahid S."/>
            <person name="Shommu N.S."/>
            <person name="Jahan S."/>
            <person name="Roy S."/>
            <person name="Chowdhury A."/>
            <person name="Akhand A.I."/>
            <person name="Nisho G.M."/>
            <person name="Uddin K.S."/>
            <person name="Rabeya T."/>
            <person name="Hoque S.M."/>
            <person name="Snigdha A.R."/>
            <person name="Mortoza S."/>
            <person name="Matin S.A."/>
            <person name="Islam M.K."/>
            <person name="Lashkar M.Z."/>
            <person name="Zaman M."/>
            <person name="Yuryev A."/>
            <person name="Uddin M.K."/>
            <person name="Rahman M.S."/>
            <person name="Haque M.S."/>
            <person name="Alam M.M."/>
            <person name="Khan H."/>
            <person name="Alam M."/>
        </authorList>
    </citation>
    <scope>NUCLEOTIDE SEQUENCE</scope>
    <source>
        <tissue evidence="2">Whole seedlings</tissue>
    </source>
</reference>